<dbReference type="AlphaFoldDB" id="A0A1Z5K8L6"/>
<gene>
    <name evidence="2" type="ORF">FisN_14Hh086</name>
</gene>
<dbReference type="Proteomes" id="UP000198406">
    <property type="component" value="Unassembled WGS sequence"/>
</dbReference>
<accession>A0A1Z5K8L6</accession>
<keyword evidence="1" id="KW-0472">Membrane</keyword>
<sequence>MLLFYSSEPNSVLGPGQSFDSLSLFSATALAASTSLVLQVFLLTEIKRIMTQPPEEPETLSSEIVSQDDESFNQLIPPVSRGEQFRDALLRHLDHPFFQILGIVVIFLVIIDGAFFFFLLVGWHGICRPRMDCEPRNWWYNASIQILNVLFTYMALVSMPWRSTHFLHITGASCPHRNNAVGYDLYGIPVKNDAWFHIPLLKRLGIILLLLLNCATQFANQITRIIYHSFTQQNTFPGNIWTNVFFAASFGAAGMAGAWLAYEVHILRQAHPGQFGPGPKEICYQLYDDYLARYFGERRHPEIHEEVNRARRNSIDPTRDPELRSILPVKRTSMRMFAM</sequence>
<dbReference type="Pfam" id="PF11204">
    <property type="entry name" value="DUF2985"/>
    <property type="match status" value="1"/>
</dbReference>
<evidence type="ECO:0000313" key="2">
    <source>
        <dbReference type="EMBL" id="GAX22471.1"/>
    </source>
</evidence>
<feature type="transmembrane region" description="Helical" evidence="1">
    <location>
        <begin position="200"/>
        <end position="220"/>
    </location>
</feature>
<protein>
    <submittedName>
        <fullName evidence="2">Uncharacterized protein</fullName>
    </submittedName>
</protein>
<organism evidence="2 3">
    <name type="scientific">Fistulifera solaris</name>
    <name type="common">Oleaginous diatom</name>
    <dbReference type="NCBI Taxonomy" id="1519565"/>
    <lineage>
        <taxon>Eukaryota</taxon>
        <taxon>Sar</taxon>
        <taxon>Stramenopiles</taxon>
        <taxon>Ochrophyta</taxon>
        <taxon>Bacillariophyta</taxon>
        <taxon>Bacillariophyceae</taxon>
        <taxon>Bacillariophycidae</taxon>
        <taxon>Naviculales</taxon>
        <taxon>Naviculaceae</taxon>
        <taxon>Fistulifera</taxon>
    </lineage>
</organism>
<feature type="transmembrane region" description="Helical" evidence="1">
    <location>
        <begin position="138"/>
        <end position="157"/>
    </location>
</feature>
<reference evidence="2 3" key="1">
    <citation type="journal article" date="2015" name="Plant Cell">
        <title>Oil accumulation by the oleaginous diatom Fistulifera solaris as revealed by the genome and transcriptome.</title>
        <authorList>
            <person name="Tanaka T."/>
            <person name="Maeda Y."/>
            <person name="Veluchamy A."/>
            <person name="Tanaka M."/>
            <person name="Abida H."/>
            <person name="Marechal E."/>
            <person name="Bowler C."/>
            <person name="Muto M."/>
            <person name="Sunaga Y."/>
            <person name="Tanaka M."/>
            <person name="Yoshino T."/>
            <person name="Taniguchi T."/>
            <person name="Fukuda Y."/>
            <person name="Nemoto M."/>
            <person name="Matsumoto M."/>
            <person name="Wong P.S."/>
            <person name="Aburatani S."/>
            <person name="Fujibuchi W."/>
        </authorList>
    </citation>
    <scope>NUCLEOTIDE SEQUENCE [LARGE SCALE GENOMIC DNA]</scope>
    <source>
        <strain evidence="2 3">JPCC DA0580</strain>
    </source>
</reference>
<dbReference type="InterPro" id="IPR021369">
    <property type="entry name" value="DUF2985"/>
</dbReference>
<comment type="caution">
    <text evidence="2">The sequence shown here is derived from an EMBL/GenBank/DDBJ whole genome shotgun (WGS) entry which is preliminary data.</text>
</comment>
<proteinExistence type="predicted"/>
<evidence type="ECO:0000256" key="1">
    <source>
        <dbReference type="SAM" id="Phobius"/>
    </source>
</evidence>
<dbReference type="InParanoid" id="A0A1Z5K8L6"/>
<feature type="transmembrane region" description="Helical" evidence="1">
    <location>
        <begin position="240"/>
        <end position="262"/>
    </location>
</feature>
<feature type="transmembrane region" description="Helical" evidence="1">
    <location>
        <begin position="100"/>
        <end position="126"/>
    </location>
</feature>
<keyword evidence="1" id="KW-0812">Transmembrane</keyword>
<evidence type="ECO:0000313" key="3">
    <source>
        <dbReference type="Proteomes" id="UP000198406"/>
    </source>
</evidence>
<keyword evidence="3" id="KW-1185">Reference proteome</keyword>
<name>A0A1Z5K8L6_FISSO</name>
<dbReference type="OrthoDB" id="47478at2759"/>
<feature type="transmembrane region" description="Helical" evidence="1">
    <location>
        <begin position="22"/>
        <end position="43"/>
    </location>
</feature>
<keyword evidence="1" id="KW-1133">Transmembrane helix</keyword>
<dbReference type="EMBL" id="BDSP01000184">
    <property type="protein sequence ID" value="GAX22471.1"/>
    <property type="molecule type" value="Genomic_DNA"/>
</dbReference>